<gene>
    <name evidence="1" type="ORF">SULPSESMR1_00048</name>
</gene>
<dbReference type="RefSeq" id="WP_157728934.1">
    <property type="nucleotide sequence ID" value="NZ_CP022415.1"/>
</dbReference>
<reference evidence="1 2" key="1">
    <citation type="submission" date="2017-07" db="EMBL/GenBank/DDBJ databases">
        <title>Genome Sequence of Sulfitobacter pseudonitzschiae Strain SMR1 Isolated from a culture of the Diatom Skeletonema marinoi.</title>
        <authorList>
            <person name="Topel M."/>
            <person name="Pinder M.I.M."/>
            <person name="Johansson O.N."/>
            <person name="Kourtchenko O."/>
            <person name="Godhe A."/>
            <person name="Clarke A.K."/>
        </authorList>
    </citation>
    <scope>NUCLEOTIDE SEQUENCE [LARGE SCALE GENOMIC DNA]</scope>
    <source>
        <strain evidence="1 2">SMR1</strain>
    </source>
</reference>
<dbReference type="EMBL" id="CP022415">
    <property type="protein sequence ID" value="ASM70889.1"/>
    <property type="molecule type" value="Genomic_DNA"/>
</dbReference>
<dbReference type="OrthoDB" id="7873859at2"/>
<protein>
    <submittedName>
        <fullName evidence="1">Uncharacterized protein</fullName>
    </submittedName>
</protein>
<evidence type="ECO:0000313" key="1">
    <source>
        <dbReference type="EMBL" id="ASM70889.1"/>
    </source>
</evidence>
<evidence type="ECO:0000313" key="2">
    <source>
        <dbReference type="Proteomes" id="UP000199754"/>
    </source>
</evidence>
<name>A0A221JVW6_9RHOB</name>
<dbReference type="KEGG" id="spse:SULPSESMR1_00048"/>
<keyword evidence="2" id="KW-1185">Reference proteome</keyword>
<dbReference type="AlphaFoldDB" id="A0A221JVW6"/>
<organism evidence="1 2">
    <name type="scientific">Pseudosulfitobacter pseudonitzschiae</name>
    <dbReference type="NCBI Taxonomy" id="1402135"/>
    <lineage>
        <taxon>Bacteria</taxon>
        <taxon>Pseudomonadati</taxon>
        <taxon>Pseudomonadota</taxon>
        <taxon>Alphaproteobacteria</taxon>
        <taxon>Rhodobacterales</taxon>
        <taxon>Roseobacteraceae</taxon>
        <taxon>Pseudosulfitobacter</taxon>
    </lineage>
</organism>
<accession>A0A221JVW6</accession>
<dbReference type="Proteomes" id="UP000199754">
    <property type="component" value="Chromosome"/>
</dbReference>
<proteinExistence type="predicted"/>
<sequence>MTVITDFEPGVDYLALKTWPGTALDVRVISVRVLDDATGSDVLIGDTAVARMIGGQGLTVADINVDR</sequence>